<name>A0A9J7BWR9_MALIO</name>
<protein>
    <recommendedName>
        <fullName evidence="2">Transposase</fullName>
    </recommendedName>
</protein>
<evidence type="ECO:0008006" key="2">
    <source>
        <dbReference type="Google" id="ProtNLM"/>
    </source>
</evidence>
<dbReference type="Proteomes" id="UP000464283">
    <property type="component" value="Chromosome"/>
</dbReference>
<gene>
    <name evidence="1" type="ORF">EER00_05455</name>
</gene>
<sequence>MKAQIGKIKIYINGIRFKIKEDSVNKEKSVYLIIGVNVEKKEILCFWIAESE</sequence>
<evidence type="ECO:0000313" key="1">
    <source>
        <dbReference type="EMBL" id="UYS84712.1"/>
    </source>
</evidence>
<dbReference type="GeneID" id="96867247"/>
<proteinExistence type="predicted"/>
<dbReference type="KEGG" id="miw:EER00_05455"/>
<organism evidence="1">
    <name type="scientific">Malacoplasma iowae 695</name>
    <dbReference type="NCBI Taxonomy" id="1048830"/>
    <lineage>
        <taxon>Bacteria</taxon>
        <taxon>Bacillati</taxon>
        <taxon>Mycoplasmatota</taxon>
        <taxon>Mycoplasmoidales</taxon>
        <taxon>Mycoplasmoidaceae</taxon>
        <taxon>Malacoplasma</taxon>
    </lineage>
</organism>
<dbReference type="AlphaFoldDB" id="A0A9J7BWR9"/>
<dbReference type="RefSeq" id="WP_159402894.1">
    <property type="nucleotide sequence ID" value="NZ_CP033512.2"/>
</dbReference>
<accession>A0A9J7BWR9</accession>
<dbReference type="EMBL" id="CP033512">
    <property type="protein sequence ID" value="UYS84712.1"/>
    <property type="molecule type" value="Genomic_DNA"/>
</dbReference>
<reference evidence="1" key="1">
    <citation type="submission" date="2022-10" db="EMBL/GenBank/DDBJ databases">
        <title>The first complete genome sequence of Mycoplasma iowae strain 695.</title>
        <authorList>
            <person name="Ghanem M."/>
            <person name="El-Gazzar M."/>
        </authorList>
    </citation>
    <scope>NUCLEOTIDE SEQUENCE</scope>
    <source>
        <strain evidence="1">695</strain>
    </source>
</reference>